<reference evidence="1 2" key="1">
    <citation type="journal article" date="2013" name="PLoS Genet.">
        <title>Comparative genome structure, secondary metabolite, and effector coding capacity across Cochliobolus pathogens.</title>
        <authorList>
            <person name="Condon B.J."/>
            <person name="Leng Y."/>
            <person name="Wu D."/>
            <person name="Bushley K.E."/>
            <person name="Ohm R.A."/>
            <person name="Otillar R."/>
            <person name="Martin J."/>
            <person name="Schackwitz W."/>
            <person name="Grimwood J."/>
            <person name="MohdZainudin N."/>
            <person name="Xue C."/>
            <person name="Wang R."/>
            <person name="Manning V.A."/>
            <person name="Dhillon B."/>
            <person name="Tu Z.J."/>
            <person name="Steffenson B.J."/>
            <person name="Salamov A."/>
            <person name="Sun H."/>
            <person name="Lowry S."/>
            <person name="LaButti K."/>
            <person name="Han J."/>
            <person name="Copeland A."/>
            <person name="Lindquist E."/>
            <person name="Barry K."/>
            <person name="Schmutz J."/>
            <person name="Baker S.E."/>
            <person name="Ciuffetti L.M."/>
            <person name="Grigoriev I.V."/>
            <person name="Zhong S."/>
            <person name="Turgeon B.G."/>
        </authorList>
    </citation>
    <scope>NUCLEOTIDE SEQUENCE [LARGE SCALE GENOMIC DNA]</scope>
    <source>
        <strain evidence="1 2">26-R-13</strain>
    </source>
</reference>
<proteinExistence type="predicted"/>
<dbReference type="HOGENOM" id="CLU_2960402_0_0_1"/>
<evidence type="ECO:0000313" key="2">
    <source>
        <dbReference type="Proteomes" id="UP000053841"/>
    </source>
</evidence>
<keyword evidence="2" id="KW-1185">Reference proteome</keyword>
<name>W6XWV7_COCC2</name>
<dbReference type="EMBL" id="KI964981">
    <property type="protein sequence ID" value="EUC27209.1"/>
    <property type="molecule type" value="Genomic_DNA"/>
</dbReference>
<dbReference type="RefSeq" id="XP_007718493.1">
    <property type="nucleotide sequence ID" value="XM_007720303.1"/>
</dbReference>
<dbReference type="Proteomes" id="UP000053841">
    <property type="component" value="Unassembled WGS sequence"/>
</dbReference>
<gene>
    <name evidence="1" type="ORF">COCCADRAFT_10144</name>
</gene>
<evidence type="ECO:0000313" key="1">
    <source>
        <dbReference type="EMBL" id="EUC27209.1"/>
    </source>
</evidence>
<dbReference type="AlphaFoldDB" id="W6XWV7"/>
<accession>W6XWV7</accession>
<organism evidence="1 2">
    <name type="scientific">Cochliobolus carbonum (strain 26-R-13)</name>
    <name type="common">Maize leaf spot fungus</name>
    <name type="synonym">Bipolaris zeicola</name>
    <dbReference type="NCBI Taxonomy" id="930089"/>
    <lineage>
        <taxon>Eukaryota</taxon>
        <taxon>Fungi</taxon>
        <taxon>Dikarya</taxon>
        <taxon>Ascomycota</taxon>
        <taxon>Pezizomycotina</taxon>
        <taxon>Dothideomycetes</taxon>
        <taxon>Pleosporomycetidae</taxon>
        <taxon>Pleosporales</taxon>
        <taxon>Pleosporineae</taxon>
        <taxon>Pleosporaceae</taxon>
        <taxon>Bipolaris</taxon>
    </lineage>
</organism>
<dbReference type="GeneID" id="19142361"/>
<protein>
    <submittedName>
        <fullName evidence="1">Uncharacterized protein</fullName>
    </submittedName>
</protein>
<dbReference type="KEGG" id="bze:COCCADRAFT_10144"/>
<sequence length="59" mass="6635">MNYKVVEFSKEETCEVVVSEGAIPVQGSRARRSSALAHNHSFLLIPTSSRFELLLRIET</sequence>